<evidence type="ECO:0000259" key="9">
    <source>
        <dbReference type="Pfam" id="PF02770"/>
    </source>
</evidence>
<dbReference type="SUPFAM" id="SSF56645">
    <property type="entry name" value="Acyl-CoA dehydrogenase NM domain-like"/>
    <property type="match status" value="1"/>
</dbReference>
<evidence type="ECO:0000256" key="6">
    <source>
        <dbReference type="ARBA" id="ARBA00023002"/>
    </source>
</evidence>
<dbReference type="Gene3D" id="1.10.540.10">
    <property type="entry name" value="Acyl-CoA dehydrogenase/oxidase, N-terminal domain"/>
    <property type="match status" value="1"/>
</dbReference>
<comment type="subunit">
    <text evidence="3">Homodimer.</text>
</comment>
<evidence type="ECO:0000259" key="8">
    <source>
        <dbReference type="Pfam" id="PF00441"/>
    </source>
</evidence>
<comment type="similarity">
    <text evidence="2 7">Belongs to the acyl-CoA dehydrogenase family.</text>
</comment>
<gene>
    <name evidence="11" type="primary">acd</name>
    <name evidence="11" type="ORF">rosag_06590</name>
</gene>
<comment type="caution">
    <text evidence="11">The sequence shown here is derived from an EMBL/GenBank/DDBJ whole genome shotgun (WGS) entry which is preliminary data.</text>
</comment>
<dbReference type="Pfam" id="PF00441">
    <property type="entry name" value="Acyl-CoA_dh_1"/>
    <property type="match status" value="1"/>
</dbReference>
<dbReference type="InterPro" id="IPR009100">
    <property type="entry name" value="AcylCoA_DH/oxidase_NM_dom_sf"/>
</dbReference>
<feature type="domain" description="Acyl-CoA dehydrogenase/oxidase C-terminal" evidence="8">
    <location>
        <begin position="245"/>
        <end position="397"/>
    </location>
</feature>
<evidence type="ECO:0000256" key="2">
    <source>
        <dbReference type="ARBA" id="ARBA00009347"/>
    </source>
</evidence>
<dbReference type="InterPro" id="IPR009075">
    <property type="entry name" value="AcylCo_DH/oxidase_C"/>
</dbReference>
<dbReference type="InterPro" id="IPR037069">
    <property type="entry name" value="AcylCoA_DH/ox_N_sf"/>
</dbReference>
<keyword evidence="6 7" id="KW-0560">Oxidoreductase</keyword>
<name>A0AA37V5H7_9BACT</name>
<dbReference type="GO" id="GO:0003995">
    <property type="term" value="F:acyl-CoA dehydrogenase activity"/>
    <property type="evidence" value="ECO:0007669"/>
    <property type="project" value="TreeGrafter"/>
</dbReference>
<organism evidence="11 12">
    <name type="scientific">Roseisolibacter agri</name>
    <dbReference type="NCBI Taxonomy" id="2014610"/>
    <lineage>
        <taxon>Bacteria</taxon>
        <taxon>Pseudomonadati</taxon>
        <taxon>Gemmatimonadota</taxon>
        <taxon>Gemmatimonadia</taxon>
        <taxon>Gemmatimonadales</taxon>
        <taxon>Gemmatimonadaceae</taxon>
        <taxon>Roseisolibacter</taxon>
    </lineage>
</organism>
<evidence type="ECO:0000256" key="1">
    <source>
        <dbReference type="ARBA" id="ARBA00001974"/>
    </source>
</evidence>
<accession>A0AA37V5H7</accession>
<evidence type="ECO:0000256" key="7">
    <source>
        <dbReference type="RuleBase" id="RU362125"/>
    </source>
</evidence>
<dbReference type="FunFam" id="2.40.110.10:FF:000002">
    <property type="entry name" value="Acyl-CoA dehydrogenase fadE12"/>
    <property type="match status" value="1"/>
</dbReference>
<proteinExistence type="inferred from homology"/>
<feature type="domain" description="Acyl-CoA oxidase/dehydrogenase middle" evidence="9">
    <location>
        <begin position="133"/>
        <end position="229"/>
    </location>
</feature>
<keyword evidence="4 7" id="KW-0285">Flavoprotein</keyword>
<reference evidence="11" key="1">
    <citation type="submission" date="2022-08" db="EMBL/GenBank/DDBJ databases">
        <title>Draft genome sequencing of Roseisolibacter agri AW1220.</title>
        <authorList>
            <person name="Tobiishi Y."/>
            <person name="Tonouchi A."/>
        </authorList>
    </citation>
    <scope>NUCLEOTIDE SEQUENCE</scope>
    <source>
        <strain evidence="11">AW1220</strain>
    </source>
</reference>
<evidence type="ECO:0000259" key="10">
    <source>
        <dbReference type="Pfam" id="PF02771"/>
    </source>
</evidence>
<dbReference type="Proteomes" id="UP001161325">
    <property type="component" value="Unassembled WGS sequence"/>
</dbReference>
<keyword evidence="12" id="KW-1185">Reference proteome</keyword>
<evidence type="ECO:0000256" key="5">
    <source>
        <dbReference type="ARBA" id="ARBA00022827"/>
    </source>
</evidence>
<dbReference type="Pfam" id="PF02771">
    <property type="entry name" value="Acyl-CoA_dh_N"/>
    <property type="match status" value="1"/>
</dbReference>
<dbReference type="Pfam" id="PF02770">
    <property type="entry name" value="Acyl-CoA_dh_M"/>
    <property type="match status" value="1"/>
</dbReference>
<dbReference type="GO" id="GO:0005737">
    <property type="term" value="C:cytoplasm"/>
    <property type="evidence" value="ECO:0007669"/>
    <property type="project" value="TreeGrafter"/>
</dbReference>
<evidence type="ECO:0000256" key="3">
    <source>
        <dbReference type="ARBA" id="ARBA00011738"/>
    </source>
</evidence>
<evidence type="ECO:0000313" key="12">
    <source>
        <dbReference type="Proteomes" id="UP001161325"/>
    </source>
</evidence>
<comment type="cofactor">
    <cofactor evidence="1 7">
        <name>FAD</name>
        <dbReference type="ChEBI" id="CHEBI:57692"/>
    </cofactor>
</comment>
<dbReference type="InterPro" id="IPR006091">
    <property type="entry name" value="Acyl-CoA_Oxase/DH_mid-dom"/>
</dbReference>
<sequence>MTAPATAPATHDRLPALLDAIRAFLAARVLPLEPELLQREFRDLLPRLAALRAEVKAQGMWAPFLPASLGGLGLSLAEYAEVSAVLGTSPVGHYVFNCQAPDVGNMELLHAHGSPALQKRWLAPLVAGDVRSCFSMTEPEFPGSNPVWMGTRAVRDGDEYVVTGRKWFTSSADGAAFAIVMAVTDPDAPPHRRASQIVVPMDAPGVRLVRNVRIMGEAGSDWASHAEVQYEGVRVPVGNRIGRQGEGFALAQERLGPGRIHHCMRWIGICERALDLMCRRAVSRELSPGKPLGLQQQVQFWIAESRSEIDAARLYVLDTARRIDAEGAAAARDAISGIKFHVAGVLQRVLDRAIQVHGALGVTDDTPLAYWYRHERGARIYDGADEVHKASLAKRILKRYGMEARE</sequence>
<dbReference type="AlphaFoldDB" id="A0AA37V5H7"/>
<keyword evidence="5 7" id="KW-0274">FAD</keyword>
<dbReference type="InterPro" id="IPR036250">
    <property type="entry name" value="AcylCo_DH-like_C"/>
</dbReference>
<evidence type="ECO:0000313" key="11">
    <source>
        <dbReference type="EMBL" id="GLC24146.1"/>
    </source>
</evidence>
<feature type="domain" description="Acyl-CoA dehydrogenase/oxidase N-terminal" evidence="10">
    <location>
        <begin position="16"/>
        <end position="129"/>
    </location>
</feature>
<evidence type="ECO:0000256" key="4">
    <source>
        <dbReference type="ARBA" id="ARBA00022630"/>
    </source>
</evidence>
<dbReference type="Gene3D" id="1.20.140.10">
    <property type="entry name" value="Butyryl-CoA Dehydrogenase, subunit A, domain 3"/>
    <property type="match status" value="1"/>
</dbReference>
<protein>
    <submittedName>
        <fullName evidence="11">Acyl-CoA dehydrogenase</fullName>
    </submittedName>
</protein>
<dbReference type="Gene3D" id="2.40.110.10">
    <property type="entry name" value="Butyryl-CoA Dehydrogenase, subunit A, domain 2"/>
    <property type="match status" value="1"/>
</dbReference>
<dbReference type="PANTHER" id="PTHR48083:SF13">
    <property type="entry name" value="ACYL-COA DEHYDROGENASE FAMILY MEMBER 11"/>
    <property type="match status" value="1"/>
</dbReference>
<dbReference type="RefSeq" id="WP_284348594.1">
    <property type="nucleotide sequence ID" value="NZ_BRXS01000001.1"/>
</dbReference>
<dbReference type="GO" id="GO:0033539">
    <property type="term" value="P:fatty acid beta-oxidation using acyl-CoA dehydrogenase"/>
    <property type="evidence" value="ECO:0007669"/>
    <property type="project" value="TreeGrafter"/>
</dbReference>
<dbReference type="EMBL" id="BRXS01000001">
    <property type="protein sequence ID" value="GLC24146.1"/>
    <property type="molecule type" value="Genomic_DNA"/>
</dbReference>
<dbReference type="InterPro" id="IPR050741">
    <property type="entry name" value="Acyl-CoA_dehydrogenase"/>
</dbReference>
<dbReference type="InterPro" id="IPR046373">
    <property type="entry name" value="Acyl-CoA_Oxase/DH_mid-dom_sf"/>
</dbReference>
<dbReference type="GO" id="GO:0050660">
    <property type="term" value="F:flavin adenine dinucleotide binding"/>
    <property type="evidence" value="ECO:0007669"/>
    <property type="project" value="InterPro"/>
</dbReference>
<dbReference type="InterPro" id="IPR013786">
    <property type="entry name" value="AcylCoA_DH/ox_N"/>
</dbReference>
<dbReference type="PANTHER" id="PTHR48083">
    <property type="entry name" value="MEDIUM-CHAIN SPECIFIC ACYL-COA DEHYDROGENASE, MITOCHONDRIAL-RELATED"/>
    <property type="match status" value="1"/>
</dbReference>
<dbReference type="SUPFAM" id="SSF47203">
    <property type="entry name" value="Acyl-CoA dehydrogenase C-terminal domain-like"/>
    <property type="match status" value="1"/>
</dbReference>